<feature type="region of interest" description="Disordered" evidence="1">
    <location>
        <begin position="58"/>
        <end position="109"/>
    </location>
</feature>
<proteinExistence type="predicted"/>
<comment type="caution">
    <text evidence="2">The sequence shown here is derived from an EMBL/GenBank/DDBJ whole genome shotgun (WGS) entry which is preliminary data.</text>
</comment>
<feature type="compositionally biased region" description="Basic and acidic residues" evidence="1">
    <location>
        <begin position="1"/>
        <end position="16"/>
    </location>
</feature>
<accession>A0ABN9TRZ3</accession>
<evidence type="ECO:0000256" key="1">
    <source>
        <dbReference type="SAM" id="MobiDB-lite"/>
    </source>
</evidence>
<feature type="region of interest" description="Disordered" evidence="1">
    <location>
        <begin position="1"/>
        <end position="40"/>
    </location>
</feature>
<protein>
    <submittedName>
        <fullName evidence="2">Uncharacterized protein</fullName>
    </submittedName>
</protein>
<evidence type="ECO:0000313" key="3">
    <source>
        <dbReference type="Proteomes" id="UP001189429"/>
    </source>
</evidence>
<sequence length="109" mass="12274">MEGGRKQKEQKEDGGRGRGGRRSRWSMPLEREDSVGKPALSPQEFAWLSQKYLHSEPYTFGQGGDSGVSDTTSPSRKKLVCQHAPGRWEHARPSSQVEYTEAAQWKRVA</sequence>
<dbReference type="Proteomes" id="UP001189429">
    <property type="component" value="Unassembled WGS sequence"/>
</dbReference>
<organism evidence="2 3">
    <name type="scientific">Prorocentrum cordatum</name>
    <dbReference type="NCBI Taxonomy" id="2364126"/>
    <lineage>
        <taxon>Eukaryota</taxon>
        <taxon>Sar</taxon>
        <taxon>Alveolata</taxon>
        <taxon>Dinophyceae</taxon>
        <taxon>Prorocentrales</taxon>
        <taxon>Prorocentraceae</taxon>
        <taxon>Prorocentrum</taxon>
    </lineage>
</organism>
<evidence type="ECO:0000313" key="2">
    <source>
        <dbReference type="EMBL" id="CAK0848929.1"/>
    </source>
</evidence>
<dbReference type="EMBL" id="CAUYUJ010015022">
    <property type="protein sequence ID" value="CAK0848929.1"/>
    <property type="molecule type" value="Genomic_DNA"/>
</dbReference>
<reference evidence="2" key="1">
    <citation type="submission" date="2023-10" db="EMBL/GenBank/DDBJ databases">
        <authorList>
            <person name="Chen Y."/>
            <person name="Shah S."/>
            <person name="Dougan E. K."/>
            <person name="Thang M."/>
            <person name="Chan C."/>
        </authorList>
    </citation>
    <scope>NUCLEOTIDE SEQUENCE [LARGE SCALE GENOMIC DNA]</scope>
</reference>
<name>A0ABN9TRZ3_9DINO</name>
<gene>
    <name evidence="2" type="ORF">PCOR1329_LOCUS41759</name>
</gene>
<keyword evidence="3" id="KW-1185">Reference proteome</keyword>